<gene>
    <name evidence="4" type="ORF">ABZ921_33305</name>
</gene>
<dbReference type="Pfam" id="PF00583">
    <property type="entry name" value="Acetyltransf_1"/>
    <property type="match status" value="1"/>
</dbReference>
<dbReference type="Gene3D" id="3.40.630.30">
    <property type="match status" value="1"/>
</dbReference>
<comment type="caution">
    <text evidence="4">The sequence shown here is derived from an EMBL/GenBank/DDBJ whole genome shotgun (WGS) entry which is preliminary data.</text>
</comment>
<dbReference type="PROSITE" id="PS51186">
    <property type="entry name" value="GNAT"/>
    <property type="match status" value="1"/>
</dbReference>
<dbReference type="Gene3D" id="1.10.10.10">
    <property type="entry name" value="Winged helix-like DNA-binding domain superfamily/Winged helix DNA-binding domain"/>
    <property type="match status" value="1"/>
</dbReference>
<dbReference type="Proteomes" id="UP001551176">
    <property type="component" value="Unassembled WGS sequence"/>
</dbReference>
<dbReference type="SMART" id="SM00347">
    <property type="entry name" value="HTH_MARR"/>
    <property type="match status" value="1"/>
</dbReference>
<dbReference type="EC" id="2.3.1.-" evidence="4"/>
<keyword evidence="4" id="KW-0012">Acyltransferase</keyword>
<evidence type="ECO:0000256" key="1">
    <source>
        <dbReference type="ARBA" id="ARBA00022679"/>
    </source>
</evidence>
<evidence type="ECO:0000313" key="5">
    <source>
        <dbReference type="Proteomes" id="UP001551176"/>
    </source>
</evidence>
<protein>
    <submittedName>
        <fullName evidence="4">Bifunctional helix-turn-helix transcriptional regulator/GNAT family N-acetyltransferase</fullName>
        <ecNumber evidence="4">2.3.1.-</ecNumber>
    </submittedName>
</protein>
<dbReference type="InterPro" id="IPR036390">
    <property type="entry name" value="WH_DNA-bd_sf"/>
</dbReference>
<sequence length="325" mass="36315">MATAKPHTPIHEMRAFNRFYTNLIGALDYSRHLYVPYTLTESRVLYELAHAPRTDAADLRSELSLDAGYLSRLLAKFERDGLVERAPSTADPRRQRITLTARGRDAAELLDERSRESVGSLLTDVPAADRARLASAMRTVREILEDGRGRGTRRERHESAADVTLREPGPGDLGWIVQRNAAVYAAEFGWNADYEGLVARIVADFAQDHDPHLERVWIAEFDGRPVGCVMCVRDEAPGTARLRLLLVEPAARGLGIGDRLVAACVEFARGVGYRELTLWTNDVLESARGIYQRHGFVLVAEKPHRSFGADLVGQDWLLPLHERPS</sequence>
<evidence type="ECO:0000259" key="2">
    <source>
        <dbReference type="PROSITE" id="PS50995"/>
    </source>
</evidence>
<dbReference type="PANTHER" id="PTHR13947:SF37">
    <property type="entry name" value="LD18367P"/>
    <property type="match status" value="1"/>
</dbReference>
<dbReference type="SUPFAM" id="SSF55729">
    <property type="entry name" value="Acyl-CoA N-acyltransferases (Nat)"/>
    <property type="match status" value="1"/>
</dbReference>
<dbReference type="EMBL" id="JBEYXV010000021">
    <property type="protein sequence ID" value="MEU6825516.1"/>
    <property type="molecule type" value="Genomic_DNA"/>
</dbReference>
<dbReference type="SUPFAM" id="SSF46785">
    <property type="entry name" value="Winged helix' DNA-binding domain"/>
    <property type="match status" value="1"/>
</dbReference>
<dbReference type="InterPro" id="IPR036388">
    <property type="entry name" value="WH-like_DNA-bd_sf"/>
</dbReference>
<keyword evidence="5" id="KW-1185">Reference proteome</keyword>
<dbReference type="InterPro" id="IPR016181">
    <property type="entry name" value="Acyl_CoA_acyltransferase"/>
</dbReference>
<dbReference type="InterPro" id="IPR000182">
    <property type="entry name" value="GNAT_dom"/>
</dbReference>
<dbReference type="PROSITE" id="PS50995">
    <property type="entry name" value="HTH_MARR_2"/>
    <property type="match status" value="1"/>
</dbReference>
<dbReference type="GO" id="GO:0016746">
    <property type="term" value="F:acyltransferase activity"/>
    <property type="evidence" value="ECO:0007669"/>
    <property type="project" value="UniProtKB-KW"/>
</dbReference>
<evidence type="ECO:0000259" key="3">
    <source>
        <dbReference type="PROSITE" id="PS51186"/>
    </source>
</evidence>
<dbReference type="PANTHER" id="PTHR13947">
    <property type="entry name" value="GNAT FAMILY N-ACETYLTRANSFERASE"/>
    <property type="match status" value="1"/>
</dbReference>
<dbReference type="InterPro" id="IPR000835">
    <property type="entry name" value="HTH_MarR-typ"/>
</dbReference>
<name>A0ABV3BWX4_9ACTN</name>
<proteinExistence type="predicted"/>
<evidence type="ECO:0000313" key="4">
    <source>
        <dbReference type="EMBL" id="MEU6825516.1"/>
    </source>
</evidence>
<organism evidence="4 5">
    <name type="scientific">Streptomyces atriruber</name>
    <dbReference type="NCBI Taxonomy" id="545121"/>
    <lineage>
        <taxon>Bacteria</taxon>
        <taxon>Bacillati</taxon>
        <taxon>Actinomycetota</taxon>
        <taxon>Actinomycetes</taxon>
        <taxon>Kitasatosporales</taxon>
        <taxon>Streptomycetaceae</taxon>
        <taxon>Streptomyces</taxon>
    </lineage>
</organism>
<dbReference type="Pfam" id="PF12802">
    <property type="entry name" value="MarR_2"/>
    <property type="match status" value="1"/>
</dbReference>
<feature type="domain" description="N-acetyltransferase" evidence="3">
    <location>
        <begin position="163"/>
        <end position="321"/>
    </location>
</feature>
<feature type="domain" description="HTH marR-type" evidence="2">
    <location>
        <begin position="1"/>
        <end position="142"/>
    </location>
</feature>
<dbReference type="RefSeq" id="WP_359356081.1">
    <property type="nucleotide sequence ID" value="NZ_JBEYXV010000021.1"/>
</dbReference>
<reference evidence="4 5" key="1">
    <citation type="submission" date="2024-06" db="EMBL/GenBank/DDBJ databases">
        <title>The Natural Products Discovery Center: Release of the First 8490 Sequenced Strains for Exploring Actinobacteria Biosynthetic Diversity.</title>
        <authorList>
            <person name="Kalkreuter E."/>
            <person name="Kautsar S.A."/>
            <person name="Yang D."/>
            <person name="Bader C.D."/>
            <person name="Teijaro C.N."/>
            <person name="Fluegel L."/>
            <person name="Davis C.M."/>
            <person name="Simpson J.R."/>
            <person name="Lauterbach L."/>
            <person name="Steele A.D."/>
            <person name="Gui C."/>
            <person name="Meng S."/>
            <person name="Li G."/>
            <person name="Viehrig K."/>
            <person name="Ye F."/>
            <person name="Su P."/>
            <person name="Kiefer A.F."/>
            <person name="Nichols A."/>
            <person name="Cepeda A.J."/>
            <person name="Yan W."/>
            <person name="Fan B."/>
            <person name="Jiang Y."/>
            <person name="Adhikari A."/>
            <person name="Zheng C.-J."/>
            <person name="Schuster L."/>
            <person name="Cowan T.M."/>
            <person name="Smanski M.J."/>
            <person name="Chevrette M.G."/>
            <person name="De Carvalho L.P.S."/>
            <person name="Shen B."/>
        </authorList>
    </citation>
    <scope>NUCLEOTIDE SEQUENCE [LARGE SCALE GENOMIC DNA]</scope>
    <source>
        <strain evidence="4 5">NPDC046838</strain>
    </source>
</reference>
<accession>A0ABV3BWX4</accession>
<dbReference type="CDD" id="cd04301">
    <property type="entry name" value="NAT_SF"/>
    <property type="match status" value="1"/>
</dbReference>
<dbReference type="InterPro" id="IPR050769">
    <property type="entry name" value="NAT_camello-type"/>
</dbReference>
<keyword evidence="1 4" id="KW-0808">Transferase</keyword>